<accession>A0A365XSV2</accession>
<keyword evidence="2" id="KW-1185">Reference proteome</keyword>
<evidence type="ECO:0000313" key="1">
    <source>
        <dbReference type="EMBL" id="RBL88675.1"/>
    </source>
</evidence>
<name>A0A365XSV2_9BACT</name>
<gene>
    <name evidence="1" type="ORF">DF182_19090</name>
</gene>
<dbReference type="Proteomes" id="UP000253410">
    <property type="component" value="Unassembled WGS sequence"/>
</dbReference>
<evidence type="ECO:0000313" key="2">
    <source>
        <dbReference type="Proteomes" id="UP000253410"/>
    </source>
</evidence>
<dbReference type="AlphaFoldDB" id="A0A365XSV2"/>
<comment type="caution">
    <text evidence="1">The sequence shown here is derived from an EMBL/GenBank/DDBJ whole genome shotgun (WGS) entry which is preliminary data.</text>
</comment>
<sequence length="316" mass="35817">MSHFWKCIAATVVAGCLQLSNLAAQDTARYKGMTVNLDEVIVEAKRIGFDVNSFIKRVEEDTTFYRAFKNLHIVGFNADNDIRILDKKGETQASLKSITRQHINGRCRNMEVTSQQVTGDFFTRKGNYNYYTAELYGNLFFTNGTVCVDGNGETPENAGGSMARHKAQLKQLIFNPGKPVKGVPIVGGKVAIFDRDVMRFYNFSISAENYVDGTPCYVFTAKAKPDLNRIDRGDVVIDELITWFNKDNFEIVGRKYALSYKTMLFDFNVKMNVQMTKQFGLLIPALVTYNGTWNVPFKKRETAIFTAKFFDFKASE</sequence>
<dbReference type="RefSeq" id="WP_113617421.1">
    <property type="nucleotide sequence ID" value="NZ_QFFJ01000002.1"/>
</dbReference>
<dbReference type="OrthoDB" id="650691at2"/>
<reference evidence="1 2" key="1">
    <citation type="submission" date="2018-05" db="EMBL/GenBank/DDBJ databases">
        <title>Chitinophaga sp. K3CV102501T nov., isolated from isolated from a monsoon evergreen broad-leaved forest soil.</title>
        <authorList>
            <person name="Lv Y."/>
        </authorList>
    </citation>
    <scope>NUCLEOTIDE SEQUENCE [LARGE SCALE GENOMIC DNA]</scope>
    <source>
        <strain evidence="1 2">GDMCC 1.1325</strain>
    </source>
</reference>
<organism evidence="1 2">
    <name type="scientific">Chitinophaga flava</name>
    <dbReference type="NCBI Taxonomy" id="2259036"/>
    <lineage>
        <taxon>Bacteria</taxon>
        <taxon>Pseudomonadati</taxon>
        <taxon>Bacteroidota</taxon>
        <taxon>Chitinophagia</taxon>
        <taxon>Chitinophagales</taxon>
        <taxon>Chitinophagaceae</taxon>
        <taxon>Chitinophaga</taxon>
    </lineage>
</organism>
<protein>
    <submittedName>
        <fullName evidence="1">Uncharacterized protein</fullName>
    </submittedName>
</protein>
<proteinExistence type="predicted"/>
<dbReference type="EMBL" id="QFFJ01000002">
    <property type="protein sequence ID" value="RBL88675.1"/>
    <property type="molecule type" value="Genomic_DNA"/>
</dbReference>